<gene>
    <name evidence="9" type="ORF">CGZ94_10760</name>
</gene>
<comment type="caution">
    <text evidence="9">The sequence shown here is derived from an EMBL/GenBank/DDBJ whole genome shotgun (WGS) entry which is preliminary data.</text>
</comment>
<evidence type="ECO:0000259" key="8">
    <source>
        <dbReference type="Pfam" id="PF04024"/>
    </source>
</evidence>
<keyword evidence="3 7" id="KW-0812">Transmembrane</keyword>
<keyword evidence="2" id="KW-1003">Cell membrane</keyword>
<keyword evidence="5 7" id="KW-0472">Membrane</keyword>
<proteinExistence type="predicted"/>
<feature type="transmembrane region" description="Helical" evidence="7">
    <location>
        <begin position="34"/>
        <end position="59"/>
    </location>
</feature>
<dbReference type="PANTHER" id="PTHR33885">
    <property type="entry name" value="PHAGE SHOCK PROTEIN C"/>
    <property type="match status" value="1"/>
</dbReference>
<dbReference type="InterPro" id="IPR052027">
    <property type="entry name" value="PspC"/>
</dbReference>
<feature type="region of interest" description="Disordered" evidence="6">
    <location>
        <begin position="131"/>
        <end position="154"/>
    </location>
</feature>
<feature type="region of interest" description="Disordered" evidence="6">
    <location>
        <begin position="404"/>
        <end position="433"/>
    </location>
</feature>
<evidence type="ECO:0000256" key="6">
    <source>
        <dbReference type="SAM" id="MobiDB-lite"/>
    </source>
</evidence>
<feature type="region of interest" description="Disordered" evidence="6">
    <location>
        <begin position="178"/>
        <end position="216"/>
    </location>
</feature>
<feature type="transmembrane region" description="Helical" evidence="7">
    <location>
        <begin position="107"/>
        <end position="123"/>
    </location>
</feature>
<evidence type="ECO:0000256" key="3">
    <source>
        <dbReference type="ARBA" id="ARBA00022692"/>
    </source>
</evidence>
<evidence type="ECO:0000256" key="7">
    <source>
        <dbReference type="SAM" id="Phobius"/>
    </source>
</evidence>
<keyword evidence="4 7" id="KW-1133">Transmembrane helix</keyword>
<feature type="transmembrane region" description="Helical" evidence="7">
    <location>
        <begin position="84"/>
        <end position="101"/>
    </location>
</feature>
<feature type="transmembrane region" description="Helical" evidence="7">
    <location>
        <begin position="262"/>
        <end position="280"/>
    </location>
</feature>
<dbReference type="OrthoDB" id="7359894at2"/>
<protein>
    <recommendedName>
        <fullName evidence="8">Phage shock protein PspC N-terminal domain-containing protein</fullName>
    </recommendedName>
</protein>
<evidence type="ECO:0000256" key="4">
    <source>
        <dbReference type="ARBA" id="ARBA00022989"/>
    </source>
</evidence>
<evidence type="ECO:0000313" key="10">
    <source>
        <dbReference type="Proteomes" id="UP000215896"/>
    </source>
</evidence>
<sequence>MAPMDLSTLRRSTTEARVAGVCVALADRWRVDPLLVRLMTVLLALSGGIGLVLYAAAWLSVPRQGSDRAAIDQFIPGARRAPRTLWLLALAVAALLTAMAVGSLLPFGIGPAIVVGVVCYLGLQRSGRLGRRDRQAEVTEQPDDRTAIPPAPFSEQTRFTRAAYAWQVRVQEHLDRVGRSQPVDPADFPPAEPVRPSRPVEEPEDPTLGLPPQQDPGYSLEAFLAHPDPVGLYGPADPEPVATKVAPTRPTRRDRRRARWRTLLLILLPVIGVAASDVWLNPPFHAYLAAALLGTGVALVFGAWRPRPRGLIALGLLLAVSTVGTAAGNQELTTEPTQIVYRSAADLPPGGTRADVGPMIVDLSEFRMNDDTSHTIAVDAGQLQVILPEDTTVRLQWSVDAGAATLPSGPQRGVDLKGSSTVQQGPPGSPTLTLDTHVDVGELEVRR</sequence>
<dbReference type="InterPro" id="IPR007168">
    <property type="entry name" value="Phageshock_PspC_N"/>
</dbReference>
<reference evidence="9 10" key="1">
    <citation type="submission" date="2017-07" db="EMBL/GenBank/DDBJ databases">
        <title>Draft whole genome sequences of clinical Proprionibacteriaceae strains.</title>
        <authorList>
            <person name="Bernier A.-M."/>
            <person name="Bernard K."/>
            <person name="Domingo M.-C."/>
        </authorList>
    </citation>
    <scope>NUCLEOTIDE SEQUENCE [LARGE SCALE GENOMIC DNA]</scope>
    <source>
        <strain evidence="9 10">NML 030167</strain>
    </source>
</reference>
<keyword evidence="10" id="KW-1185">Reference proteome</keyword>
<evidence type="ECO:0000256" key="2">
    <source>
        <dbReference type="ARBA" id="ARBA00022475"/>
    </source>
</evidence>
<dbReference type="GO" id="GO:0005886">
    <property type="term" value="C:plasma membrane"/>
    <property type="evidence" value="ECO:0007669"/>
    <property type="project" value="UniProtKB-SubCell"/>
</dbReference>
<evidence type="ECO:0000256" key="1">
    <source>
        <dbReference type="ARBA" id="ARBA00004162"/>
    </source>
</evidence>
<dbReference type="Proteomes" id="UP000215896">
    <property type="component" value="Unassembled WGS sequence"/>
</dbReference>
<organism evidence="9 10">
    <name type="scientific">Enemella evansiae</name>
    <dbReference type="NCBI Taxonomy" id="2016499"/>
    <lineage>
        <taxon>Bacteria</taxon>
        <taxon>Bacillati</taxon>
        <taxon>Actinomycetota</taxon>
        <taxon>Actinomycetes</taxon>
        <taxon>Propionibacteriales</taxon>
        <taxon>Propionibacteriaceae</taxon>
        <taxon>Enemella</taxon>
    </lineage>
</organism>
<dbReference type="AlphaFoldDB" id="A0A255GC38"/>
<name>A0A255GC38_9ACTN</name>
<evidence type="ECO:0000313" key="9">
    <source>
        <dbReference type="EMBL" id="OYO13449.1"/>
    </source>
</evidence>
<dbReference type="Pfam" id="PF04024">
    <property type="entry name" value="PspC"/>
    <property type="match status" value="1"/>
</dbReference>
<dbReference type="PANTHER" id="PTHR33885:SF3">
    <property type="entry name" value="PHAGE SHOCK PROTEIN C"/>
    <property type="match status" value="1"/>
</dbReference>
<feature type="domain" description="Phage shock protein PspC N-terminal" evidence="8">
    <location>
        <begin position="8"/>
        <end position="63"/>
    </location>
</feature>
<accession>A0A255GC38</accession>
<feature type="compositionally biased region" description="Basic and acidic residues" evidence="6">
    <location>
        <begin position="131"/>
        <end position="146"/>
    </location>
</feature>
<feature type="compositionally biased region" description="Polar residues" evidence="6">
    <location>
        <begin position="418"/>
        <end position="433"/>
    </location>
</feature>
<dbReference type="EMBL" id="NMVO01000013">
    <property type="protein sequence ID" value="OYO13449.1"/>
    <property type="molecule type" value="Genomic_DNA"/>
</dbReference>
<feature type="transmembrane region" description="Helical" evidence="7">
    <location>
        <begin position="286"/>
        <end position="304"/>
    </location>
</feature>
<comment type="subcellular location">
    <subcellularLocation>
        <location evidence="1">Cell membrane</location>
        <topology evidence="1">Single-pass membrane protein</topology>
    </subcellularLocation>
</comment>
<evidence type="ECO:0000256" key="5">
    <source>
        <dbReference type="ARBA" id="ARBA00023136"/>
    </source>
</evidence>
<feature type="transmembrane region" description="Helical" evidence="7">
    <location>
        <begin position="311"/>
        <end position="328"/>
    </location>
</feature>